<protein>
    <submittedName>
        <fullName evidence="1">TetR family regulatory protein</fullName>
    </submittedName>
</protein>
<dbReference type="AlphaFoldDB" id="A0AAV3FSC4"/>
<dbReference type="EMBL" id="AIDX01000001">
    <property type="protein sequence ID" value="EIQ81844.1"/>
    <property type="molecule type" value="Genomic_DNA"/>
</dbReference>
<dbReference type="Proteomes" id="UP000004423">
    <property type="component" value="Unassembled WGS sequence"/>
</dbReference>
<sequence length="42" mass="5030">MMNRFKNDTLDDLYRLLNQAEIYTDTRQVLTQTLSYLSTETL</sequence>
<evidence type="ECO:0000313" key="1">
    <source>
        <dbReference type="EMBL" id="EIQ81844.1"/>
    </source>
</evidence>
<name>A0AAV3FSC4_STRCB</name>
<gene>
    <name evidence="1" type="ORF">SCAZ3_05500</name>
</gene>
<reference evidence="1 2" key="1">
    <citation type="journal article" date="2012" name="PLoS ONE">
        <title>Gene Repertoire Evolution of Streptococcus pyogenes Inferred from Phylogenomic Analysis with Streptococcus canis and Streptococcus dysgalactiae.</title>
        <authorList>
            <person name="Lefebure T."/>
            <person name="Richards V.P."/>
            <person name="Lang P."/>
            <person name="Pavinski-Bitar P."/>
            <person name="Stanhope M.J."/>
        </authorList>
    </citation>
    <scope>NUCLEOTIDE SEQUENCE [LARGE SCALE GENOMIC DNA]</scope>
    <source>
        <strain evidence="1 2">FSL Z3-227</strain>
    </source>
</reference>
<organism evidence="1 2">
    <name type="scientific">Streptococcus canis FSL Z3-227</name>
    <dbReference type="NCBI Taxonomy" id="482234"/>
    <lineage>
        <taxon>Bacteria</taxon>
        <taxon>Bacillati</taxon>
        <taxon>Bacillota</taxon>
        <taxon>Bacilli</taxon>
        <taxon>Lactobacillales</taxon>
        <taxon>Streptococcaceae</taxon>
        <taxon>Streptococcus</taxon>
    </lineage>
</organism>
<comment type="caution">
    <text evidence="1">The sequence shown here is derived from an EMBL/GenBank/DDBJ whole genome shotgun (WGS) entry which is preliminary data.</text>
</comment>
<proteinExistence type="predicted"/>
<accession>A0AAV3FSC4</accession>
<evidence type="ECO:0000313" key="2">
    <source>
        <dbReference type="Proteomes" id="UP000004423"/>
    </source>
</evidence>